<dbReference type="Pfam" id="PF10263">
    <property type="entry name" value="SprT-like"/>
    <property type="match status" value="1"/>
</dbReference>
<dbReference type="HOGENOM" id="CLU_104499_1_0_11"/>
<evidence type="ECO:0000313" key="2">
    <source>
        <dbReference type="EMBL" id="ACQ78477.1"/>
    </source>
</evidence>
<dbReference type="GO" id="GO:0006950">
    <property type="term" value="P:response to stress"/>
    <property type="evidence" value="ECO:0007669"/>
    <property type="project" value="UniProtKB-ARBA"/>
</dbReference>
<sequence>MELFAARHLALGLMRQHGLGRWKLTFDRAKVRAGQCRFDRHEISLSRPLTLLHDEAEVTETVLHEIAHALVGPSHHHDDVWKAKARALGARGETTLRTDKRPPAAWVGTCPAGHEVHRHQRPSRPRSCARCSRTFDLDALVTWRWNGQVVPMTSAYQAELAEVRQLYGVARGA</sequence>
<evidence type="ECO:0000259" key="1">
    <source>
        <dbReference type="SMART" id="SM00731"/>
    </source>
</evidence>
<keyword evidence="3" id="KW-1185">Reference proteome</keyword>
<dbReference type="OrthoDB" id="9793623at2"/>
<name>C5BVN7_BEUC1</name>
<organism evidence="2 3">
    <name type="scientific">Beutenbergia cavernae (strain ATCC BAA-8 / DSM 12333 / CCUG 43141 / JCM 11478 / NBRC 16432 / NCIMB 13614 / HKI 0122)</name>
    <dbReference type="NCBI Taxonomy" id="471853"/>
    <lineage>
        <taxon>Bacteria</taxon>
        <taxon>Bacillati</taxon>
        <taxon>Actinomycetota</taxon>
        <taxon>Actinomycetes</taxon>
        <taxon>Micrococcales</taxon>
        <taxon>Beutenbergiaceae</taxon>
        <taxon>Beutenbergia</taxon>
    </lineage>
</organism>
<dbReference type="RefSeq" id="WP_012725257.1">
    <property type="nucleotide sequence ID" value="NC_012669.1"/>
</dbReference>
<dbReference type="KEGG" id="bcv:Bcav_0212"/>
<dbReference type="EMBL" id="CP001618">
    <property type="protein sequence ID" value="ACQ78477.1"/>
    <property type="molecule type" value="Genomic_DNA"/>
</dbReference>
<dbReference type="InterPro" id="IPR006640">
    <property type="entry name" value="SprT-like_domain"/>
</dbReference>
<gene>
    <name evidence="2" type="ordered locus">Bcav_0212</name>
</gene>
<protein>
    <recommendedName>
        <fullName evidence="1">SprT-like domain-containing protein</fullName>
    </recommendedName>
</protein>
<accession>C5BVN7</accession>
<reference evidence="2 3" key="1">
    <citation type="journal article" date="2009" name="Stand. Genomic Sci.">
        <title>Complete genome sequence of Beutenbergia cavernae type strain (HKI 0122).</title>
        <authorList>
            <person name="Land M."/>
            <person name="Pukall R."/>
            <person name="Abt B."/>
            <person name="Goker M."/>
            <person name="Rohde M."/>
            <person name="Glavina Del Rio T."/>
            <person name="Tice H."/>
            <person name="Copeland A."/>
            <person name="Cheng J.F."/>
            <person name="Lucas S."/>
            <person name="Chen F."/>
            <person name="Nolan M."/>
            <person name="Bruce D."/>
            <person name="Goodwin L."/>
            <person name="Pitluck S."/>
            <person name="Ivanova N."/>
            <person name="Mavromatis K."/>
            <person name="Ovchinnikova G."/>
            <person name="Pati A."/>
            <person name="Chen A."/>
            <person name="Palaniappan K."/>
            <person name="Hauser L."/>
            <person name="Chang Y.J."/>
            <person name="Jefferies C.C."/>
            <person name="Saunders E."/>
            <person name="Brettin T."/>
            <person name="Detter J.C."/>
            <person name="Han C."/>
            <person name="Chain P."/>
            <person name="Bristow J."/>
            <person name="Eisen J.A."/>
            <person name="Markowitz V."/>
            <person name="Hugenholtz P."/>
            <person name="Kyrpides N.C."/>
            <person name="Klenk H.P."/>
            <person name="Lapidus A."/>
        </authorList>
    </citation>
    <scope>NUCLEOTIDE SEQUENCE [LARGE SCALE GENOMIC DNA]</scope>
    <source>
        <strain evidence="3">ATCC BAA-8 / DSM 12333 / NBRC 16432</strain>
    </source>
</reference>
<evidence type="ECO:0000313" key="3">
    <source>
        <dbReference type="Proteomes" id="UP000007962"/>
    </source>
</evidence>
<dbReference type="STRING" id="471853.Bcav_0212"/>
<feature type="domain" description="SprT-like" evidence="1">
    <location>
        <begin position="1"/>
        <end position="138"/>
    </location>
</feature>
<dbReference type="SMART" id="SM00731">
    <property type="entry name" value="SprT"/>
    <property type="match status" value="1"/>
</dbReference>
<dbReference type="Proteomes" id="UP000007962">
    <property type="component" value="Chromosome"/>
</dbReference>
<dbReference type="AlphaFoldDB" id="C5BVN7"/>
<proteinExistence type="predicted"/>
<dbReference type="eggNOG" id="COG3091">
    <property type="taxonomic scope" value="Bacteria"/>
</dbReference>